<evidence type="ECO:0000256" key="1">
    <source>
        <dbReference type="ARBA" id="ARBA00022801"/>
    </source>
</evidence>
<dbReference type="GO" id="GO:0042546">
    <property type="term" value="P:cell wall biogenesis"/>
    <property type="evidence" value="ECO:0007669"/>
    <property type="project" value="InterPro"/>
</dbReference>
<dbReference type="GO" id="GO:0010411">
    <property type="term" value="P:xyloglucan metabolic process"/>
    <property type="evidence" value="ECO:0007669"/>
    <property type="project" value="InterPro"/>
</dbReference>
<dbReference type="GO" id="GO:0016762">
    <property type="term" value="F:xyloglucan:xyloglucosyl transferase activity"/>
    <property type="evidence" value="ECO:0007669"/>
    <property type="project" value="InterPro"/>
</dbReference>
<keyword evidence="1" id="KW-0378">Hydrolase</keyword>
<dbReference type="OMA" id="CAIFTCH"/>
<accession>A0A022Q272</accession>
<proteinExistence type="predicted"/>
<dbReference type="PIRSF" id="PIRSF005604">
    <property type="entry name" value="XET"/>
    <property type="match status" value="1"/>
</dbReference>
<reference evidence="6 7" key="1">
    <citation type="journal article" date="2013" name="Proc. Natl. Acad. Sci. U.S.A.">
        <title>Fine-scale variation in meiotic recombination in Mimulus inferred from population shotgun sequencing.</title>
        <authorList>
            <person name="Hellsten U."/>
            <person name="Wright K.M."/>
            <person name="Jenkins J."/>
            <person name="Shu S."/>
            <person name="Yuan Y."/>
            <person name="Wessler S.R."/>
            <person name="Schmutz J."/>
            <person name="Willis J.H."/>
            <person name="Rokhsar D.S."/>
        </authorList>
    </citation>
    <scope>NUCLEOTIDE SEQUENCE [LARGE SCALE GENOMIC DNA]</scope>
    <source>
        <strain evidence="7">cv. DUN x IM62</strain>
    </source>
</reference>
<dbReference type="GO" id="GO:0004553">
    <property type="term" value="F:hydrolase activity, hydrolyzing O-glycosyl compounds"/>
    <property type="evidence" value="ECO:0007669"/>
    <property type="project" value="InterPro"/>
</dbReference>
<dbReference type="AlphaFoldDB" id="A0A022Q272"/>
<dbReference type="InterPro" id="IPR016455">
    <property type="entry name" value="XTH"/>
</dbReference>
<dbReference type="InterPro" id="IPR000757">
    <property type="entry name" value="Beta-glucanase-like"/>
</dbReference>
<dbReference type="STRING" id="4155.A0A022Q272"/>
<dbReference type="PANTHER" id="PTHR31062">
    <property type="entry name" value="XYLOGLUCAN ENDOTRANSGLUCOSYLASE/HYDROLASE PROTEIN 8-RELATED"/>
    <property type="match status" value="1"/>
</dbReference>
<evidence type="ECO:0000256" key="2">
    <source>
        <dbReference type="ARBA" id="ARBA00023295"/>
    </source>
</evidence>
<evidence type="ECO:0000313" key="7">
    <source>
        <dbReference type="Proteomes" id="UP000030748"/>
    </source>
</evidence>
<dbReference type="Gene3D" id="2.60.120.200">
    <property type="match status" value="1"/>
</dbReference>
<dbReference type="KEGG" id="egt:105974175"/>
<keyword evidence="2" id="KW-0326">Glycosidase</keyword>
<dbReference type="Proteomes" id="UP000030748">
    <property type="component" value="Unassembled WGS sequence"/>
</dbReference>
<feature type="domain" description="GH16" evidence="5">
    <location>
        <begin position="18"/>
        <end position="216"/>
    </location>
</feature>
<dbReference type="InterPro" id="IPR013320">
    <property type="entry name" value="ConA-like_dom_sf"/>
</dbReference>
<name>A0A022Q272_ERYGU</name>
<dbReference type="SUPFAM" id="SSF49899">
    <property type="entry name" value="Concanavalin A-like lectins/glucanases"/>
    <property type="match status" value="1"/>
</dbReference>
<feature type="chain" id="PRO_5026322272" description="GH16 domain-containing protein" evidence="4">
    <location>
        <begin position="23"/>
        <end position="285"/>
    </location>
</feature>
<dbReference type="EMBL" id="KI632191">
    <property type="protein sequence ID" value="EYU22717.1"/>
    <property type="molecule type" value="Genomic_DNA"/>
</dbReference>
<feature type="active site" description="Nucleophile" evidence="3">
    <location>
        <position position="109"/>
    </location>
</feature>
<evidence type="ECO:0000259" key="5">
    <source>
        <dbReference type="PROSITE" id="PS51762"/>
    </source>
</evidence>
<organism evidence="6 7">
    <name type="scientific">Erythranthe guttata</name>
    <name type="common">Yellow monkey flower</name>
    <name type="synonym">Mimulus guttatus</name>
    <dbReference type="NCBI Taxonomy" id="4155"/>
    <lineage>
        <taxon>Eukaryota</taxon>
        <taxon>Viridiplantae</taxon>
        <taxon>Streptophyta</taxon>
        <taxon>Embryophyta</taxon>
        <taxon>Tracheophyta</taxon>
        <taxon>Spermatophyta</taxon>
        <taxon>Magnoliopsida</taxon>
        <taxon>eudicotyledons</taxon>
        <taxon>Gunneridae</taxon>
        <taxon>Pentapetalae</taxon>
        <taxon>asterids</taxon>
        <taxon>lamiids</taxon>
        <taxon>Lamiales</taxon>
        <taxon>Phrymaceae</taxon>
        <taxon>Erythranthe</taxon>
    </lineage>
</organism>
<evidence type="ECO:0000256" key="3">
    <source>
        <dbReference type="PIRSR" id="PIRSR005604-1"/>
    </source>
</evidence>
<evidence type="ECO:0000313" key="6">
    <source>
        <dbReference type="EMBL" id="EYU22717.1"/>
    </source>
</evidence>
<feature type="active site" description="Proton donor" evidence="3">
    <location>
        <position position="113"/>
    </location>
</feature>
<keyword evidence="7" id="KW-1185">Reference proteome</keyword>
<protein>
    <recommendedName>
        <fullName evidence="5">GH16 domain-containing protein</fullName>
    </recommendedName>
</protein>
<sequence length="285" mass="33031">MVSPLCISLCAIFTCHFFTSKAAELPFDTHYTPLWGGDHVSVIDQRTQVQIKIDPRSGGGFRSKQPYGSGFFQMSVKIPSNAKGIATTFYLTSTPDNIQMRESNSNHDELDFEFILNEKGRYVLNTNVFAQDSGNREQQFNLWFDPSSQFHNYQILWNQHQIVFYIDRIPIRVFKNEIAIGARYPSTPMYVHASLWNGSQWLGPVNWRSGPFYANYRGFAINGCDYSNSNPNKCNSLRYPWNAQNNWQLDPHQQMVYQATRNKYIIYDYCKSDRSSNFPECRVPS</sequence>
<dbReference type="OrthoDB" id="2015456at2759"/>
<feature type="signal peptide" evidence="4">
    <location>
        <begin position="1"/>
        <end position="22"/>
    </location>
</feature>
<gene>
    <name evidence="6" type="ORF">MIMGU_mgv1a020473mg</name>
</gene>
<dbReference type="InterPro" id="IPR044791">
    <property type="entry name" value="Beta-glucanase/XTH"/>
</dbReference>
<dbReference type="Pfam" id="PF00722">
    <property type="entry name" value="Glyco_hydro_16"/>
    <property type="match status" value="1"/>
</dbReference>
<dbReference type="PROSITE" id="PS51762">
    <property type="entry name" value="GH16_2"/>
    <property type="match status" value="1"/>
</dbReference>
<evidence type="ECO:0000256" key="4">
    <source>
        <dbReference type="SAM" id="SignalP"/>
    </source>
</evidence>
<keyword evidence="4" id="KW-0732">Signal</keyword>